<sequence length="589" mass="67868">MAPTHLDSSFSALPTLASPSRPLVESVSSKNSRSVPTKGRCMVATGDDDQIVRRSANYQTSMWDYDFVQSLTSKYKGEPYIARSEKLKASIRMMLANASKPLDQLELIDTLERLGLSYHFVDEIKSTLKSLFDENHIENTATAHDLYATALEFRLLRQRGYLVPQEVFNHFKDEQGNFRACIHDDLKGMLNLYEASYFLVEGENILEDARDFTTKTLENYVKKCNPTEYLSELVSHALELPLAWRMLRLEAHWFINLYETKTDMEPVLLELAKLDFNMVQAVHQEDLKDSSRWWKITGLGEKLDFARDRLMVYFLWSVGIIFEPQFGNIRRMLAKINSLITTVDDVYDVHGTLDELELFTDAIVRWDLNFMDCLPDYMKLCFFALFNSINEIAYDILRDQGVDSLPCLKKAWGDLCKSYLLEAKWYYSGYTPTLQEYLDNAWISIAVPLAIVHTYFYGSNPTTEEASHFMEEYPDIIRWSSLILRLADDLGTSSDEMKRGDVSKSIQCYMYETEASEEEARDHIKKLISNAWKKINASQFSNPHISQTIMGVAVNLARTAQCIYQYGDGHAIEHLETKDRVMSLLIKPL</sequence>
<dbReference type="Gene3D" id="1.50.10.130">
    <property type="entry name" value="Terpene synthase, N-terminal domain"/>
    <property type="match status" value="1"/>
</dbReference>
<dbReference type="CDD" id="cd00684">
    <property type="entry name" value="Terpene_cyclase_plant_C1"/>
    <property type="match status" value="1"/>
</dbReference>
<dbReference type="SFLD" id="SFLDG01019">
    <property type="entry name" value="Terpene_Cyclase_Like_1_C_Termi"/>
    <property type="match status" value="1"/>
</dbReference>
<accession>A0A4U5MCF1</accession>
<dbReference type="InterPro" id="IPR036965">
    <property type="entry name" value="Terpene_synth_N_sf"/>
</dbReference>
<proteinExistence type="predicted"/>
<dbReference type="PANTHER" id="PTHR31225">
    <property type="entry name" value="OS04G0344100 PROTEIN-RELATED"/>
    <property type="match status" value="1"/>
</dbReference>
<gene>
    <name evidence="9" type="ORF">D5086_0000312560</name>
</gene>
<dbReference type="SFLD" id="SFLDS00005">
    <property type="entry name" value="Isoprenoid_Synthase_Type_I"/>
    <property type="match status" value="1"/>
</dbReference>
<dbReference type="GO" id="GO:0016102">
    <property type="term" value="P:diterpenoid biosynthetic process"/>
    <property type="evidence" value="ECO:0007669"/>
    <property type="project" value="InterPro"/>
</dbReference>
<dbReference type="InterPro" id="IPR008930">
    <property type="entry name" value="Terpenoid_cyclase/PrenylTrfase"/>
</dbReference>
<comment type="cofactor">
    <cofactor evidence="1">
        <name>Mg(2+)</name>
        <dbReference type="ChEBI" id="CHEBI:18420"/>
    </cofactor>
</comment>
<keyword evidence="3" id="KW-0460">Magnesium</keyword>
<dbReference type="SUPFAM" id="SSF48576">
    <property type="entry name" value="Terpenoid synthases"/>
    <property type="match status" value="1"/>
</dbReference>
<evidence type="ECO:0000256" key="1">
    <source>
        <dbReference type="ARBA" id="ARBA00001946"/>
    </source>
</evidence>
<feature type="domain" description="Terpene synthase N-terminal" evidence="7">
    <location>
        <begin position="62"/>
        <end position="238"/>
    </location>
</feature>
<dbReference type="Gene3D" id="1.10.600.10">
    <property type="entry name" value="Farnesyl Diphosphate Synthase"/>
    <property type="match status" value="1"/>
</dbReference>
<evidence type="ECO:0000256" key="6">
    <source>
        <dbReference type="ARBA" id="ARBA00067923"/>
    </source>
</evidence>
<dbReference type="GO" id="GO:0120251">
    <property type="term" value="P:hydrocarbon biosynthetic process"/>
    <property type="evidence" value="ECO:0007669"/>
    <property type="project" value="UniProtKB-ARBA"/>
</dbReference>
<name>A0A4U5MCF1_POPAL</name>
<evidence type="ECO:0000256" key="5">
    <source>
        <dbReference type="ARBA" id="ARBA00066664"/>
    </source>
</evidence>
<dbReference type="InterPro" id="IPR044814">
    <property type="entry name" value="Terpene_cyclase_plant_C1"/>
</dbReference>
<dbReference type="PANTHER" id="PTHR31225:SF9">
    <property type="entry name" value="TERPENE SYNTHASE 10"/>
    <property type="match status" value="1"/>
</dbReference>
<dbReference type="InterPro" id="IPR008949">
    <property type="entry name" value="Isoprenoid_synthase_dom_sf"/>
</dbReference>
<feature type="domain" description="Terpene synthase metal-binding" evidence="8">
    <location>
        <begin position="298"/>
        <end position="534"/>
    </location>
</feature>
<dbReference type="Pfam" id="PF03936">
    <property type="entry name" value="Terpene_synth_C"/>
    <property type="match status" value="1"/>
</dbReference>
<dbReference type="GO" id="GO:0000287">
    <property type="term" value="F:magnesium ion binding"/>
    <property type="evidence" value="ECO:0007669"/>
    <property type="project" value="InterPro"/>
</dbReference>
<dbReference type="GO" id="GO:0034009">
    <property type="term" value="F:isoprene synthase activity"/>
    <property type="evidence" value="ECO:0007669"/>
    <property type="project" value="UniProtKB-EC"/>
</dbReference>
<reference evidence="9" key="1">
    <citation type="submission" date="2018-10" db="EMBL/GenBank/DDBJ databases">
        <title>Population genomic analysis revealed the cold adaptation of white poplar.</title>
        <authorList>
            <person name="Liu Y.-J."/>
        </authorList>
    </citation>
    <scope>NUCLEOTIDE SEQUENCE [LARGE SCALE GENOMIC DNA]</scope>
    <source>
        <strain evidence="9">PAL-ZL1</strain>
    </source>
</reference>
<protein>
    <recommendedName>
        <fullName evidence="6">Isoprene synthase, chloroplastic</fullName>
        <ecNumber evidence="5">4.2.3.27</ecNumber>
    </recommendedName>
</protein>
<dbReference type="SUPFAM" id="SSF48239">
    <property type="entry name" value="Terpenoid cyclases/Protein prenyltransferases"/>
    <property type="match status" value="1"/>
</dbReference>
<dbReference type="InterPro" id="IPR050148">
    <property type="entry name" value="Terpene_synthase-like"/>
</dbReference>
<dbReference type="FunFam" id="1.50.10.130:FF:000001">
    <property type="entry name" value="Isoprene synthase, chloroplastic"/>
    <property type="match status" value="1"/>
</dbReference>
<dbReference type="Pfam" id="PF01397">
    <property type="entry name" value="Terpene_synth"/>
    <property type="match status" value="1"/>
</dbReference>
<organism evidence="9">
    <name type="scientific">Populus alba</name>
    <name type="common">White poplar</name>
    <dbReference type="NCBI Taxonomy" id="43335"/>
    <lineage>
        <taxon>Eukaryota</taxon>
        <taxon>Viridiplantae</taxon>
        <taxon>Streptophyta</taxon>
        <taxon>Embryophyta</taxon>
        <taxon>Tracheophyta</taxon>
        <taxon>Spermatophyta</taxon>
        <taxon>Magnoliopsida</taxon>
        <taxon>eudicotyledons</taxon>
        <taxon>Gunneridae</taxon>
        <taxon>Pentapetalae</taxon>
        <taxon>rosids</taxon>
        <taxon>fabids</taxon>
        <taxon>Malpighiales</taxon>
        <taxon>Salicaceae</taxon>
        <taxon>Saliceae</taxon>
        <taxon>Populus</taxon>
    </lineage>
</organism>
<comment type="caution">
    <text evidence="9">The sequence shown here is derived from an EMBL/GenBank/DDBJ whole genome shotgun (WGS) entry which is preliminary data.</text>
</comment>
<dbReference type="AlphaFoldDB" id="A0A4U5MCF1"/>
<dbReference type="STRING" id="43335.A0A4U5MCF1"/>
<dbReference type="InterPro" id="IPR034741">
    <property type="entry name" value="Terpene_cyclase-like_1_C"/>
</dbReference>
<evidence type="ECO:0000256" key="2">
    <source>
        <dbReference type="ARBA" id="ARBA00022723"/>
    </source>
</evidence>
<evidence type="ECO:0000259" key="7">
    <source>
        <dbReference type="Pfam" id="PF01397"/>
    </source>
</evidence>
<dbReference type="FunFam" id="1.10.600.10:FF:000007">
    <property type="entry name" value="Isoprene synthase, chloroplastic"/>
    <property type="match status" value="1"/>
</dbReference>
<dbReference type="EC" id="4.2.3.27" evidence="5"/>
<evidence type="ECO:0000313" key="9">
    <source>
        <dbReference type="EMBL" id="TKR66323.1"/>
    </source>
</evidence>
<evidence type="ECO:0000256" key="4">
    <source>
        <dbReference type="ARBA" id="ARBA00023239"/>
    </source>
</evidence>
<dbReference type="InterPro" id="IPR001906">
    <property type="entry name" value="Terpene_synth_N"/>
</dbReference>
<evidence type="ECO:0000256" key="3">
    <source>
        <dbReference type="ARBA" id="ARBA00022842"/>
    </source>
</evidence>
<dbReference type="InterPro" id="IPR005630">
    <property type="entry name" value="Terpene_synthase_metal-bd"/>
</dbReference>
<keyword evidence="4" id="KW-0456">Lyase</keyword>
<keyword evidence="2" id="KW-0479">Metal-binding</keyword>
<dbReference type="EMBL" id="RCHU01001212">
    <property type="protein sequence ID" value="TKR66323.1"/>
    <property type="molecule type" value="Genomic_DNA"/>
</dbReference>
<evidence type="ECO:0000259" key="8">
    <source>
        <dbReference type="Pfam" id="PF03936"/>
    </source>
</evidence>